<dbReference type="GO" id="GO:0005819">
    <property type="term" value="C:spindle"/>
    <property type="evidence" value="ECO:0007669"/>
    <property type="project" value="UniProtKB-SubCell"/>
</dbReference>
<comment type="similarity">
    <text evidence="3">Belongs to the nudE family.</text>
</comment>
<evidence type="ECO:0000259" key="9">
    <source>
        <dbReference type="Pfam" id="PF04880"/>
    </source>
</evidence>
<evidence type="ECO:0000313" key="11">
    <source>
        <dbReference type="Proteomes" id="UP000792457"/>
    </source>
</evidence>
<dbReference type="InterPro" id="IPR006964">
    <property type="entry name" value="NUDE_dom"/>
</dbReference>
<dbReference type="GO" id="GO:0005874">
    <property type="term" value="C:microtubule"/>
    <property type="evidence" value="ECO:0007669"/>
    <property type="project" value="UniProtKB-KW"/>
</dbReference>
<evidence type="ECO:0000256" key="2">
    <source>
        <dbReference type="ARBA" id="ARBA00004300"/>
    </source>
</evidence>
<dbReference type="OrthoDB" id="5877028at2759"/>
<keyword evidence="11" id="KW-1185">Reference proteome</keyword>
<evidence type="ECO:0000256" key="5">
    <source>
        <dbReference type="ARBA" id="ARBA00022701"/>
    </source>
</evidence>
<feature type="region of interest" description="Disordered" evidence="8">
    <location>
        <begin position="175"/>
        <end position="205"/>
    </location>
</feature>
<keyword evidence="5" id="KW-0493">Microtubule</keyword>
<dbReference type="GO" id="GO:0000132">
    <property type="term" value="P:establishment of mitotic spindle orientation"/>
    <property type="evidence" value="ECO:0007669"/>
    <property type="project" value="TreeGrafter"/>
</dbReference>
<accession>A0A8K0P1G5</accession>
<dbReference type="Gene3D" id="6.10.250.1080">
    <property type="match status" value="1"/>
</dbReference>
<keyword evidence="4" id="KW-0963">Cytoplasm</keyword>
<feature type="compositionally biased region" description="Basic and acidic residues" evidence="8">
    <location>
        <begin position="175"/>
        <end position="201"/>
    </location>
</feature>
<dbReference type="GO" id="GO:0007059">
    <property type="term" value="P:chromosome segregation"/>
    <property type="evidence" value="ECO:0007669"/>
    <property type="project" value="TreeGrafter"/>
</dbReference>
<feature type="domain" description="NUDE" evidence="9">
    <location>
        <begin position="133"/>
        <end position="259"/>
    </location>
</feature>
<dbReference type="Pfam" id="PF04880">
    <property type="entry name" value="NUDE_C"/>
    <property type="match status" value="1"/>
</dbReference>
<evidence type="ECO:0000313" key="10">
    <source>
        <dbReference type="EMBL" id="KAG8230016.1"/>
    </source>
</evidence>
<evidence type="ECO:0000256" key="3">
    <source>
        <dbReference type="ARBA" id="ARBA00007429"/>
    </source>
</evidence>
<dbReference type="GO" id="GO:0047496">
    <property type="term" value="P:vesicle transport along microtubule"/>
    <property type="evidence" value="ECO:0007669"/>
    <property type="project" value="TreeGrafter"/>
</dbReference>
<keyword evidence="7" id="KW-0206">Cytoskeleton</keyword>
<dbReference type="GO" id="GO:0005871">
    <property type="term" value="C:kinesin complex"/>
    <property type="evidence" value="ECO:0007669"/>
    <property type="project" value="TreeGrafter"/>
</dbReference>
<dbReference type="GO" id="GO:0005813">
    <property type="term" value="C:centrosome"/>
    <property type="evidence" value="ECO:0007669"/>
    <property type="project" value="UniProtKB-SubCell"/>
</dbReference>
<reference evidence="10" key="1">
    <citation type="submission" date="2013-04" db="EMBL/GenBank/DDBJ databases">
        <authorList>
            <person name="Qu J."/>
            <person name="Murali S.C."/>
            <person name="Bandaranaike D."/>
            <person name="Bellair M."/>
            <person name="Blankenburg K."/>
            <person name="Chao H."/>
            <person name="Dinh H."/>
            <person name="Doddapaneni H."/>
            <person name="Downs B."/>
            <person name="Dugan-Rocha S."/>
            <person name="Elkadiri S."/>
            <person name="Gnanaolivu R.D."/>
            <person name="Hernandez B."/>
            <person name="Javaid M."/>
            <person name="Jayaseelan J.C."/>
            <person name="Lee S."/>
            <person name="Li M."/>
            <person name="Ming W."/>
            <person name="Munidasa M."/>
            <person name="Muniz J."/>
            <person name="Nguyen L."/>
            <person name="Ongeri F."/>
            <person name="Osuji N."/>
            <person name="Pu L.-L."/>
            <person name="Puazo M."/>
            <person name="Qu C."/>
            <person name="Quiroz J."/>
            <person name="Raj R."/>
            <person name="Weissenberger G."/>
            <person name="Xin Y."/>
            <person name="Zou X."/>
            <person name="Han Y."/>
            <person name="Richards S."/>
            <person name="Worley K."/>
            <person name="Muzny D."/>
            <person name="Gibbs R."/>
        </authorList>
    </citation>
    <scope>NUCLEOTIDE SEQUENCE</scope>
    <source>
        <strain evidence="10">Sampled in the wild</strain>
    </source>
</reference>
<name>A0A8K0P1G5_LADFU</name>
<dbReference type="PANTHER" id="PTHR10921:SF1">
    <property type="entry name" value="NUCLEAR DISTRIBUTION PROTEIN NUDE HOMOLOG"/>
    <property type="match status" value="1"/>
</dbReference>
<evidence type="ECO:0000256" key="8">
    <source>
        <dbReference type="SAM" id="MobiDB-lite"/>
    </source>
</evidence>
<evidence type="ECO:0000256" key="6">
    <source>
        <dbReference type="ARBA" id="ARBA00023054"/>
    </source>
</evidence>
<comment type="caution">
    <text evidence="10">The sequence shown here is derived from an EMBL/GenBank/DDBJ whole genome shotgun (WGS) entry which is preliminary data.</text>
</comment>
<evidence type="ECO:0000256" key="4">
    <source>
        <dbReference type="ARBA" id="ARBA00022490"/>
    </source>
</evidence>
<dbReference type="EMBL" id="KZ308458">
    <property type="protein sequence ID" value="KAG8230016.1"/>
    <property type="molecule type" value="Genomic_DNA"/>
</dbReference>
<dbReference type="GO" id="GO:0008017">
    <property type="term" value="F:microtubule binding"/>
    <property type="evidence" value="ECO:0007669"/>
    <property type="project" value="InterPro"/>
</dbReference>
<dbReference type="GO" id="GO:0000776">
    <property type="term" value="C:kinetochore"/>
    <property type="evidence" value="ECO:0007669"/>
    <property type="project" value="TreeGrafter"/>
</dbReference>
<keyword evidence="6" id="KW-0175">Coiled coil</keyword>
<organism evidence="10 11">
    <name type="scientific">Ladona fulva</name>
    <name type="common">Scarce chaser dragonfly</name>
    <name type="synonym">Libellula fulva</name>
    <dbReference type="NCBI Taxonomy" id="123851"/>
    <lineage>
        <taxon>Eukaryota</taxon>
        <taxon>Metazoa</taxon>
        <taxon>Ecdysozoa</taxon>
        <taxon>Arthropoda</taxon>
        <taxon>Hexapoda</taxon>
        <taxon>Insecta</taxon>
        <taxon>Pterygota</taxon>
        <taxon>Palaeoptera</taxon>
        <taxon>Odonata</taxon>
        <taxon>Epiprocta</taxon>
        <taxon>Anisoptera</taxon>
        <taxon>Libelluloidea</taxon>
        <taxon>Libellulidae</taxon>
        <taxon>Ladona</taxon>
    </lineage>
</organism>
<sequence length="334" mass="38671">MDQVPQFSSKDEEIQYWKCLAAEYQKGMQEAREELDEFQENSRALELELEAQLEQVDKRNRDLCSINNRLQLDLETTRDKLEQVHKESESQITDIQAQLSGYRSREEEWHKYIRELEQANDDLERAKRAMLVSVEDFETRLNLAIERNAFLESELDEKESLRTMVQRLKDEARDMKQELQVREREPPEGKTPERGQRKSVDSNKLTVEMETQTAVGSPLKTTQNNGSSPMAPLTPSARISTINIVGDLIRKAGVTTRRLELKIDCDTKWDESAAAYIANKHLAMHQHQILYGIKINIQCFFSQKSLHMLHCTKRQTGSSGLQISVCIVIENFQL</sequence>
<dbReference type="InterPro" id="IPR033494">
    <property type="entry name" value="NUDE"/>
</dbReference>
<dbReference type="GO" id="GO:0007100">
    <property type="term" value="P:mitotic centrosome separation"/>
    <property type="evidence" value="ECO:0007669"/>
    <property type="project" value="TreeGrafter"/>
</dbReference>
<dbReference type="Proteomes" id="UP000792457">
    <property type="component" value="Unassembled WGS sequence"/>
</dbReference>
<dbReference type="GO" id="GO:0007020">
    <property type="term" value="P:microtubule nucleation"/>
    <property type="evidence" value="ECO:0007669"/>
    <property type="project" value="TreeGrafter"/>
</dbReference>
<comment type="subcellular location">
    <subcellularLocation>
        <location evidence="2">Cytoplasm</location>
        <location evidence="2">Cytoskeleton</location>
        <location evidence="2">Microtubule organizing center</location>
        <location evidence="2">Centrosome</location>
    </subcellularLocation>
    <subcellularLocation>
        <location evidence="1">Cytoplasm</location>
        <location evidence="1">Cytoskeleton</location>
        <location evidence="1">Spindle</location>
    </subcellularLocation>
</comment>
<dbReference type="GO" id="GO:0051642">
    <property type="term" value="P:centrosome localization"/>
    <property type="evidence" value="ECO:0007669"/>
    <property type="project" value="TreeGrafter"/>
</dbReference>
<protein>
    <recommendedName>
        <fullName evidence="9">NUDE domain-containing protein</fullName>
    </recommendedName>
</protein>
<dbReference type="PANTHER" id="PTHR10921">
    <property type="entry name" value="NUCLEAR DISTRIBUTION PROTEIN NUDE HOMOLOG 1"/>
    <property type="match status" value="1"/>
</dbReference>
<dbReference type="AlphaFoldDB" id="A0A8K0P1G5"/>
<dbReference type="GO" id="GO:0016477">
    <property type="term" value="P:cell migration"/>
    <property type="evidence" value="ECO:0007669"/>
    <property type="project" value="TreeGrafter"/>
</dbReference>
<proteinExistence type="inferred from homology"/>
<reference evidence="10" key="2">
    <citation type="submission" date="2017-10" db="EMBL/GenBank/DDBJ databases">
        <title>Ladona fulva Genome sequencing and assembly.</title>
        <authorList>
            <person name="Murali S."/>
            <person name="Richards S."/>
            <person name="Bandaranaike D."/>
            <person name="Bellair M."/>
            <person name="Blankenburg K."/>
            <person name="Chao H."/>
            <person name="Dinh H."/>
            <person name="Doddapaneni H."/>
            <person name="Dugan-Rocha S."/>
            <person name="Elkadiri S."/>
            <person name="Gnanaolivu R."/>
            <person name="Hernandez B."/>
            <person name="Skinner E."/>
            <person name="Javaid M."/>
            <person name="Lee S."/>
            <person name="Li M."/>
            <person name="Ming W."/>
            <person name="Munidasa M."/>
            <person name="Muniz J."/>
            <person name="Nguyen L."/>
            <person name="Hughes D."/>
            <person name="Osuji N."/>
            <person name="Pu L.-L."/>
            <person name="Puazo M."/>
            <person name="Qu C."/>
            <person name="Quiroz J."/>
            <person name="Raj R."/>
            <person name="Weissenberger G."/>
            <person name="Xin Y."/>
            <person name="Zou X."/>
            <person name="Han Y."/>
            <person name="Worley K."/>
            <person name="Muzny D."/>
            <person name="Gibbs R."/>
        </authorList>
    </citation>
    <scope>NUCLEOTIDE SEQUENCE</scope>
    <source>
        <strain evidence="10">Sampled in the wild</strain>
    </source>
</reference>
<gene>
    <name evidence="10" type="ORF">J437_LFUL008457</name>
</gene>
<evidence type="ECO:0000256" key="7">
    <source>
        <dbReference type="ARBA" id="ARBA00023212"/>
    </source>
</evidence>
<evidence type="ECO:0000256" key="1">
    <source>
        <dbReference type="ARBA" id="ARBA00004186"/>
    </source>
</evidence>